<evidence type="ECO:0000313" key="2">
    <source>
        <dbReference type="EMBL" id="RIY33351.1"/>
    </source>
</evidence>
<keyword evidence="2" id="KW-0489">Methyltransferase</keyword>
<dbReference type="GO" id="GO:0032259">
    <property type="term" value="P:methylation"/>
    <property type="evidence" value="ECO:0007669"/>
    <property type="project" value="UniProtKB-KW"/>
</dbReference>
<reference evidence="2 3" key="1">
    <citation type="submission" date="2017-08" db="EMBL/GenBank/DDBJ databases">
        <title>Reclassification of Bisgaard taxon 37 and 44.</title>
        <authorList>
            <person name="Christensen H."/>
        </authorList>
    </citation>
    <scope>NUCLEOTIDE SEQUENCE [LARGE SCALE GENOMIC DNA]</scope>
    <source>
        <strain evidence="2 3">B96_4</strain>
    </source>
</reference>
<dbReference type="GO" id="GO:0008270">
    <property type="term" value="F:zinc ion binding"/>
    <property type="evidence" value="ECO:0007669"/>
    <property type="project" value="InterPro"/>
</dbReference>
<evidence type="ECO:0000259" key="1">
    <source>
        <dbReference type="Pfam" id="PF01717"/>
    </source>
</evidence>
<dbReference type="SUPFAM" id="SSF51726">
    <property type="entry name" value="UROD/MetE-like"/>
    <property type="match status" value="1"/>
</dbReference>
<accession>A0A3A1Y760</accession>
<dbReference type="GO" id="GO:0003871">
    <property type="term" value="F:5-methyltetrahydropteroyltriglutamate-homocysteine S-methyltransferase activity"/>
    <property type="evidence" value="ECO:0007669"/>
    <property type="project" value="InterPro"/>
</dbReference>
<keyword evidence="3" id="KW-1185">Reference proteome</keyword>
<dbReference type="EMBL" id="NRJH01000017">
    <property type="protein sequence ID" value="RIY33351.1"/>
    <property type="molecule type" value="Genomic_DNA"/>
</dbReference>
<gene>
    <name evidence="2" type="ORF">CJP74_02115</name>
</gene>
<dbReference type="Proteomes" id="UP000266258">
    <property type="component" value="Unassembled WGS sequence"/>
</dbReference>
<dbReference type="Gene3D" id="3.20.20.210">
    <property type="match status" value="1"/>
</dbReference>
<organism evidence="2 3">
    <name type="scientific">Psittacicella melopsittaci</name>
    <dbReference type="NCBI Taxonomy" id="2028576"/>
    <lineage>
        <taxon>Bacteria</taxon>
        <taxon>Pseudomonadati</taxon>
        <taxon>Pseudomonadota</taxon>
        <taxon>Gammaproteobacteria</taxon>
        <taxon>Pasteurellales</taxon>
        <taxon>Psittacicellaceae</taxon>
        <taxon>Psittacicella</taxon>
    </lineage>
</organism>
<proteinExistence type="predicted"/>
<evidence type="ECO:0000313" key="3">
    <source>
        <dbReference type="Proteomes" id="UP000266258"/>
    </source>
</evidence>
<dbReference type="PANTHER" id="PTHR43844:SF1">
    <property type="entry name" value="METHIONINE SYNTHASE"/>
    <property type="match status" value="1"/>
</dbReference>
<dbReference type="AlphaFoldDB" id="A0A3A1Y760"/>
<dbReference type="InterPro" id="IPR002629">
    <property type="entry name" value="Met_Synth_C/arc"/>
</dbReference>
<protein>
    <submittedName>
        <fullName evidence="2">5-methyltetrahydropteroyltriglutamate--homocysteine methyltransferase</fullName>
    </submittedName>
</protein>
<sequence length="380" mass="43091">MTKSHAPFRADHVGSFLRPQVLVEAREKFNAGQLTREELTAIEDQAIRDLVAKQKELGLKNLTDGEFRRAYWHLDFFWGLNGVEHTQAQTGYVFNSTVTKADSAELSGKVSGENHPFVEHFKFLHSLADEEHVARQTIPAPAQLYFELIRDPQHVENLYSHYETKEELFADLAKAYKQVIDDLYAAGCRNLQLDDCTWGAIVDDQLLGRIAGDPSKAQELRDTLKQEFLAVNNLLLQQPWPEDLVINTHVCRGNFQSDWAAQGGYNTVADTLFAKEDVDGYYLEFDTERAGDFSPLAQLPEGKKVVLGLVTSKTPTLEDKEAIKQRIQQASEYVPLDNLYLSCQCGFASTEEGNKLTEEEQWNKIRLINEIAAEVWAEHK</sequence>
<name>A0A3A1Y760_9GAMM</name>
<dbReference type="Pfam" id="PF01717">
    <property type="entry name" value="Meth_synt_2"/>
    <property type="match status" value="1"/>
</dbReference>
<dbReference type="GO" id="GO:0009086">
    <property type="term" value="P:methionine biosynthetic process"/>
    <property type="evidence" value="ECO:0007669"/>
    <property type="project" value="InterPro"/>
</dbReference>
<comment type="caution">
    <text evidence="2">The sequence shown here is derived from an EMBL/GenBank/DDBJ whole genome shotgun (WGS) entry which is preliminary data.</text>
</comment>
<feature type="domain" description="Cobalamin-independent methionine synthase MetE C-terminal/archaeal" evidence="1">
    <location>
        <begin position="12"/>
        <end position="351"/>
    </location>
</feature>
<dbReference type="NCBIfam" id="NF005085">
    <property type="entry name" value="PRK06520.1"/>
    <property type="match status" value="1"/>
</dbReference>
<dbReference type="OrthoDB" id="6430685at2"/>
<dbReference type="RefSeq" id="WP_119496632.1">
    <property type="nucleotide sequence ID" value="NZ_NRJH01000017.1"/>
</dbReference>
<dbReference type="PANTHER" id="PTHR43844">
    <property type="entry name" value="METHIONINE SYNTHASE"/>
    <property type="match status" value="1"/>
</dbReference>
<dbReference type="CDD" id="cd03311">
    <property type="entry name" value="CIMS_C_terminal_like"/>
    <property type="match status" value="1"/>
</dbReference>
<keyword evidence="2" id="KW-0808">Transferase</keyword>
<dbReference type="InterPro" id="IPR038071">
    <property type="entry name" value="UROD/MetE-like_sf"/>
</dbReference>